<reference evidence="1 2" key="1">
    <citation type="submission" date="2024-05" db="EMBL/GenBank/DDBJ databases">
        <title>Genetic variation in Jamaican populations of the coffee berry borer (Hypothenemus hampei).</title>
        <authorList>
            <person name="Errbii M."/>
            <person name="Myrie A."/>
        </authorList>
    </citation>
    <scope>NUCLEOTIDE SEQUENCE [LARGE SCALE GENOMIC DNA]</scope>
    <source>
        <strain evidence="1">JA-Hopewell-2020-01-JO</strain>
        <tissue evidence="1">Whole body</tissue>
    </source>
</reference>
<dbReference type="EMBL" id="JBDJPC010000005">
    <property type="protein sequence ID" value="KAL1502016.1"/>
    <property type="molecule type" value="Genomic_DNA"/>
</dbReference>
<evidence type="ECO:0000313" key="1">
    <source>
        <dbReference type="EMBL" id="KAL1502016.1"/>
    </source>
</evidence>
<dbReference type="InterPro" id="IPR016187">
    <property type="entry name" value="CTDL_fold"/>
</dbReference>
<protein>
    <submittedName>
        <fullName evidence="1">Uncharacterized protein</fullName>
    </submittedName>
</protein>
<comment type="caution">
    <text evidence="1">The sequence shown here is derived from an EMBL/GenBank/DDBJ whole genome shotgun (WGS) entry which is preliminary data.</text>
</comment>
<accession>A0ABD1EU52</accession>
<dbReference type="AlphaFoldDB" id="A0ABD1EU52"/>
<dbReference type="Proteomes" id="UP001566132">
    <property type="component" value="Unassembled WGS sequence"/>
</dbReference>
<keyword evidence="2" id="KW-1185">Reference proteome</keyword>
<sequence length="63" mass="7141">MSLLTFMEAYVRCKHDGLTLAMERTPEETDELYSVIASNNNLSADVFFLGGFKFEKSPFISVE</sequence>
<dbReference type="SUPFAM" id="SSF56436">
    <property type="entry name" value="C-type lectin-like"/>
    <property type="match status" value="1"/>
</dbReference>
<proteinExistence type="predicted"/>
<organism evidence="1 2">
    <name type="scientific">Hypothenemus hampei</name>
    <name type="common">Coffee berry borer</name>
    <dbReference type="NCBI Taxonomy" id="57062"/>
    <lineage>
        <taxon>Eukaryota</taxon>
        <taxon>Metazoa</taxon>
        <taxon>Ecdysozoa</taxon>
        <taxon>Arthropoda</taxon>
        <taxon>Hexapoda</taxon>
        <taxon>Insecta</taxon>
        <taxon>Pterygota</taxon>
        <taxon>Neoptera</taxon>
        <taxon>Endopterygota</taxon>
        <taxon>Coleoptera</taxon>
        <taxon>Polyphaga</taxon>
        <taxon>Cucujiformia</taxon>
        <taxon>Curculionidae</taxon>
        <taxon>Scolytinae</taxon>
        <taxon>Hypothenemus</taxon>
    </lineage>
</organism>
<evidence type="ECO:0000313" key="2">
    <source>
        <dbReference type="Proteomes" id="UP001566132"/>
    </source>
</evidence>
<gene>
    <name evidence="1" type="ORF">ABEB36_007229</name>
</gene>
<name>A0ABD1EU52_HYPHA</name>